<keyword evidence="3 4" id="KW-0378">Hydrolase</keyword>
<dbReference type="Gene3D" id="3.40.390.10">
    <property type="entry name" value="Collagenase (Catalytic Domain)"/>
    <property type="match status" value="1"/>
</dbReference>
<keyword evidence="3 4" id="KW-0645">Protease</keyword>
<dbReference type="GO" id="GO:0006508">
    <property type="term" value="P:proteolysis"/>
    <property type="evidence" value="ECO:0007669"/>
    <property type="project" value="UniProtKB-KW"/>
</dbReference>
<feature type="binding site" evidence="3">
    <location>
        <position position="115"/>
    </location>
    <ligand>
        <name>Zn(2+)</name>
        <dbReference type="ChEBI" id="CHEBI:29105"/>
        <note>catalytic</note>
    </ligand>
</feature>
<evidence type="ECO:0000313" key="8">
    <source>
        <dbReference type="RefSeq" id="XP_003743915.1"/>
    </source>
</evidence>
<gene>
    <name evidence="8" type="primary">LOC100907232</name>
</gene>
<feature type="region of interest" description="Disordered" evidence="5">
    <location>
        <begin position="218"/>
        <end position="259"/>
    </location>
</feature>
<feature type="binding site" evidence="3">
    <location>
        <position position="111"/>
    </location>
    <ligand>
        <name>Zn(2+)</name>
        <dbReference type="ChEBI" id="CHEBI:29105"/>
        <note>catalytic</note>
    </ligand>
</feature>
<dbReference type="SMART" id="SM00235">
    <property type="entry name" value="ZnMc"/>
    <property type="match status" value="1"/>
</dbReference>
<feature type="domain" description="Peptidase M12A" evidence="6">
    <location>
        <begin position="21"/>
        <end position="214"/>
    </location>
</feature>
<feature type="active site" evidence="3">
    <location>
        <position position="112"/>
    </location>
</feature>
<keyword evidence="3 4" id="KW-0479">Metal-binding</keyword>
<dbReference type="GO" id="GO:0004222">
    <property type="term" value="F:metalloendopeptidase activity"/>
    <property type="evidence" value="ECO:0007669"/>
    <property type="project" value="UniProtKB-UniRule"/>
</dbReference>
<dbReference type="InterPro" id="IPR006026">
    <property type="entry name" value="Peptidase_Metallo"/>
</dbReference>
<dbReference type="PRINTS" id="PR00480">
    <property type="entry name" value="ASTACIN"/>
</dbReference>
<evidence type="ECO:0000259" key="6">
    <source>
        <dbReference type="PROSITE" id="PS51864"/>
    </source>
</evidence>
<accession>A0AAJ6QU17</accession>
<comment type="subunit">
    <text evidence="1">Monomer.</text>
</comment>
<protein>
    <recommendedName>
        <fullName evidence="4">Metalloendopeptidase</fullName>
        <ecNumber evidence="4">3.4.24.-</ecNumber>
    </recommendedName>
</protein>
<evidence type="ECO:0000256" key="5">
    <source>
        <dbReference type="SAM" id="MobiDB-lite"/>
    </source>
</evidence>
<organism evidence="7 8">
    <name type="scientific">Galendromus occidentalis</name>
    <name type="common">western predatory mite</name>
    <dbReference type="NCBI Taxonomy" id="34638"/>
    <lineage>
        <taxon>Eukaryota</taxon>
        <taxon>Metazoa</taxon>
        <taxon>Ecdysozoa</taxon>
        <taxon>Arthropoda</taxon>
        <taxon>Chelicerata</taxon>
        <taxon>Arachnida</taxon>
        <taxon>Acari</taxon>
        <taxon>Parasitiformes</taxon>
        <taxon>Mesostigmata</taxon>
        <taxon>Gamasina</taxon>
        <taxon>Phytoseioidea</taxon>
        <taxon>Phytoseiidae</taxon>
        <taxon>Typhlodrominae</taxon>
        <taxon>Galendromus</taxon>
    </lineage>
</organism>
<comment type="cofactor">
    <cofactor evidence="3 4">
        <name>Zn(2+)</name>
        <dbReference type="ChEBI" id="CHEBI:29105"/>
    </cofactor>
    <text evidence="3 4">Binds 1 zinc ion per subunit.</text>
</comment>
<dbReference type="PANTHER" id="PTHR10127:SF883">
    <property type="entry name" value="ZINC METALLOPROTEINASE NAS-8"/>
    <property type="match status" value="1"/>
</dbReference>
<reference evidence="8" key="1">
    <citation type="submission" date="2025-08" db="UniProtKB">
        <authorList>
            <consortium name="RefSeq"/>
        </authorList>
    </citation>
    <scope>IDENTIFICATION</scope>
</reference>
<dbReference type="EC" id="3.4.24.-" evidence="4"/>
<dbReference type="InterPro" id="IPR001506">
    <property type="entry name" value="Peptidase_M12A"/>
</dbReference>
<dbReference type="GeneID" id="100907232"/>
<evidence type="ECO:0000313" key="7">
    <source>
        <dbReference type="Proteomes" id="UP000694867"/>
    </source>
</evidence>
<dbReference type="RefSeq" id="XP_003743915.1">
    <property type="nucleotide sequence ID" value="XM_003743867.2"/>
</dbReference>
<dbReference type="Pfam" id="PF01400">
    <property type="entry name" value="Astacin"/>
    <property type="match status" value="1"/>
</dbReference>
<dbReference type="GO" id="GO:0008270">
    <property type="term" value="F:zinc ion binding"/>
    <property type="evidence" value="ECO:0007669"/>
    <property type="project" value="UniProtKB-UniRule"/>
</dbReference>
<keyword evidence="3 4" id="KW-0862">Zinc</keyword>
<dbReference type="PANTHER" id="PTHR10127">
    <property type="entry name" value="DISCOIDIN, CUB, EGF, LAMININ , AND ZINC METALLOPROTEASE DOMAIN CONTAINING"/>
    <property type="match status" value="1"/>
</dbReference>
<dbReference type="SUPFAM" id="SSF55486">
    <property type="entry name" value="Metalloproteases ('zincins'), catalytic domain"/>
    <property type="match status" value="1"/>
</dbReference>
<keyword evidence="7" id="KW-1185">Reference proteome</keyword>
<comment type="function">
    <text evidence="2">Zinc metalloprotease. Provoques deadhesion of endothelial cells from cell cultures, and also degradation of fibronectin, fibrinogen and gelatin in vitro. Its role in the venom is not fully understood but it might act as a spreading factor that facilitates diffusion of other venom toxins. Alternatively, it might be involved in the proteolytic processing of other venom toxins or it might play a role in extra-oral digestion of prey.</text>
</comment>
<keyword evidence="3 4" id="KW-0482">Metalloprotease</keyword>
<dbReference type="CDD" id="cd04280">
    <property type="entry name" value="ZnMc_astacin_like"/>
    <property type="match status" value="1"/>
</dbReference>
<sequence>MENPRLFEGDILNGSGNLSYNALANDGGLWPNGRIPYVIDYSLQSLSSMIQSAMQQYHQKTCIRFVPYDGTQRNYVKIFNGQGCYANVGMVGGEQPLSLGQGCHYPGTVVHELGHVVGFYHEHTRSDRDQYIDLYLENVDAQYYPQFEKLQPYDNRLYNKFDYNSVMLYGSKSFSNNGQYTMMSKSGGILNEVHDKGGLSPADVERVQKLYKCSGSSGANGGDFGGQNQIPTTQYPPVPPNWPWGEWAQNESQKDKQSS</sequence>
<evidence type="ECO:0000256" key="3">
    <source>
        <dbReference type="PROSITE-ProRule" id="PRU01211"/>
    </source>
</evidence>
<dbReference type="InterPro" id="IPR024079">
    <property type="entry name" value="MetalloPept_cat_dom_sf"/>
</dbReference>
<evidence type="ECO:0000256" key="4">
    <source>
        <dbReference type="RuleBase" id="RU361183"/>
    </source>
</evidence>
<evidence type="ECO:0000256" key="2">
    <source>
        <dbReference type="ARBA" id="ARBA00025529"/>
    </source>
</evidence>
<comment type="caution">
    <text evidence="3">Lacks conserved residue(s) required for the propagation of feature annotation.</text>
</comment>
<proteinExistence type="predicted"/>
<name>A0AAJ6QU17_9ACAR</name>
<feature type="binding site" evidence="3">
    <location>
        <position position="121"/>
    </location>
    <ligand>
        <name>Zn(2+)</name>
        <dbReference type="ChEBI" id="CHEBI:29105"/>
        <note>catalytic</note>
    </ligand>
</feature>
<dbReference type="InterPro" id="IPR034035">
    <property type="entry name" value="Astacin-like_dom"/>
</dbReference>
<dbReference type="AlphaFoldDB" id="A0AAJ6QU17"/>
<dbReference type="KEGG" id="goe:100907232"/>
<evidence type="ECO:0000256" key="1">
    <source>
        <dbReference type="ARBA" id="ARBA00011245"/>
    </source>
</evidence>
<dbReference type="Proteomes" id="UP000694867">
    <property type="component" value="Unplaced"/>
</dbReference>
<dbReference type="PROSITE" id="PS51864">
    <property type="entry name" value="ASTACIN"/>
    <property type="match status" value="1"/>
</dbReference>